<dbReference type="InterPro" id="IPR036388">
    <property type="entry name" value="WH-like_DNA-bd_sf"/>
</dbReference>
<comment type="caution">
    <text evidence="5">The sequence shown here is derived from an EMBL/GenBank/DDBJ whole genome shotgun (WGS) entry which is preliminary data.</text>
</comment>
<keyword evidence="6" id="KW-1185">Reference proteome</keyword>
<reference evidence="6" key="1">
    <citation type="journal article" date="2019" name="Int. J. Syst. Evol. Microbiol.">
        <title>The Global Catalogue of Microorganisms (GCM) 10K type strain sequencing project: providing services to taxonomists for standard genome sequencing and annotation.</title>
        <authorList>
            <consortium name="The Broad Institute Genomics Platform"/>
            <consortium name="The Broad Institute Genome Sequencing Center for Infectious Disease"/>
            <person name="Wu L."/>
            <person name="Ma J."/>
        </authorList>
    </citation>
    <scope>NUCLEOTIDE SEQUENCE [LARGE SCALE GENOMIC DNA]</scope>
    <source>
        <strain evidence="6">CCUG 53903</strain>
    </source>
</reference>
<keyword evidence="3" id="KW-0804">Transcription</keyword>
<dbReference type="PROSITE" id="PS51118">
    <property type="entry name" value="HTH_HXLR"/>
    <property type="match status" value="1"/>
</dbReference>
<evidence type="ECO:0000259" key="4">
    <source>
        <dbReference type="PROSITE" id="PS51118"/>
    </source>
</evidence>
<proteinExistence type="predicted"/>
<dbReference type="SUPFAM" id="SSF46785">
    <property type="entry name" value="Winged helix' DNA-binding domain"/>
    <property type="match status" value="1"/>
</dbReference>
<evidence type="ECO:0000313" key="6">
    <source>
        <dbReference type="Proteomes" id="UP001596058"/>
    </source>
</evidence>
<dbReference type="InterPro" id="IPR036390">
    <property type="entry name" value="WH_DNA-bd_sf"/>
</dbReference>
<dbReference type="Proteomes" id="UP001596058">
    <property type="component" value="Unassembled WGS sequence"/>
</dbReference>
<sequence length="139" mass="15652">MRVRNAQGAVMSQYEHTCMIRGDGGRTIRTILDRICDKWTLLVVATLDQRRLRFTDLQRQIPGISQRMLTLTLRNLERDGLVSRTAYAEVPPRVEYALTPTGRSLIPPALALAGWAMEHSADIEASRTAYETRNGSPAR</sequence>
<evidence type="ECO:0000256" key="2">
    <source>
        <dbReference type="ARBA" id="ARBA00023125"/>
    </source>
</evidence>
<dbReference type="InterPro" id="IPR002577">
    <property type="entry name" value="HTH_HxlR"/>
</dbReference>
<dbReference type="EMBL" id="JBHSPA010000117">
    <property type="protein sequence ID" value="MFC5835050.1"/>
    <property type="molecule type" value="Genomic_DNA"/>
</dbReference>
<dbReference type="PANTHER" id="PTHR33204">
    <property type="entry name" value="TRANSCRIPTIONAL REGULATOR, MARR FAMILY"/>
    <property type="match status" value="1"/>
</dbReference>
<accession>A0ABW1DCU0</accession>
<keyword evidence="1" id="KW-0805">Transcription regulation</keyword>
<name>A0ABW1DCU0_9ACTN</name>
<protein>
    <submittedName>
        <fullName evidence="5">Winged helix-turn-helix transcriptional regulator</fullName>
    </submittedName>
</protein>
<feature type="domain" description="HTH hxlR-type" evidence="4">
    <location>
        <begin position="18"/>
        <end position="124"/>
    </location>
</feature>
<dbReference type="Gene3D" id="1.10.10.10">
    <property type="entry name" value="Winged helix-like DNA-binding domain superfamily/Winged helix DNA-binding domain"/>
    <property type="match status" value="1"/>
</dbReference>
<dbReference type="PANTHER" id="PTHR33204:SF39">
    <property type="entry name" value="TRANSCRIPTIONAL REGULATORY PROTEIN"/>
    <property type="match status" value="1"/>
</dbReference>
<keyword evidence="2" id="KW-0238">DNA-binding</keyword>
<organism evidence="5 6">
    <name type="scientific">Nonomuraea insulae</name>
    <dbReference type="NCBI Taxonomy" id="1616787"/>
    <lineage>
        <taxon>Bacteria</taxon>
        <taxon>Bacillati</taxon>
        <taxon>Actinomycetota</taxon>
        <taxon>Actinomycetes</taxon>
        <taxon>Streptosporangiales</taxon>
        <taxon>Streptosporangiaceae</taxon>
        <taxon>Nonomuraea</taxon>
    </lineage>
</organism>
<evidence type="ECO:0000256" key="3">
    <source>
        <dbReference type="ARBA" id="ARBA00023163"/>
    </source>
</evidence>
<gene>
    <name evidence="5" type="ORF">ACFPZ3_65410</name>
</gene>
<evidence type="ECO:0000313" key="5">
    <source>
        <dbReference type="EMBL" id="MFC5835050.1"/>
    </source>
</evidence>
<dbReference type="Pfam" id="PF01638">
    <property type="entry name" value="HxlR"/>
    <property type="match status" value="1"/>
</dbReference>
<evidence type="ECO:0000256" key="1">
    <source>
        <dbReference type="ARBA" id="ARBA00023015"/>
    </source>
</evidence>
<dbReference type="RefSeq" id="WP_379524462.1">
    <property type="nucleotide sequence ID" value="NZ_JBHSPA010000117.1"/>
</dbReference>